<accession>A0ACC5WIZ6</accession>
<gene>
    <name evidence="1" type="ORF">PGIGA_G00217910</name>
</gene>
<evidence type="ECO:0000313" key="2">
    <source>
        <dbReference type="Proteomes" id="UP000829447"/>
    </source>
</evidence>
<reference evidence="1 2" key="1">
    <citation type="journal article" date="2022" name="bioRxiv">
        <title>An ancient truncated duplication of the anti-Mullerian hormone receptor type 2 gene is a potential conserved master sex determinant in the Pangasiidae catfish family.</title>
        <authorList>
            <person name="Wen M."/>
            <person name="Pan Q."/>
            <person name="Jouanno E."/>
            <person name="Montfort J."/>
            <person name="Zahm M."/>
            <person name="Cabau C."/>
            <person name="Klopp C."/>
            <person name="Iampietro C."/>
            <person name="Roques C."/>
            <person name="Bouchez O."/>
            <person name="Castinel A."/>
            <person name="Donnadieu C."/>
            <person name="Parrinello H."/>
            <person name="Poncet C."/>
            <person name="Belmonte E."/>
            <person name="Gautier V."/>
            <person name="Avarre J.-C."/>
            <person name="Dugue R."/>
            <person name="Gustiano R."/>
            <person name="Ha T.T.T."/>
            <person name="Campet M."/>
            <person name="Sriphairoj K."/>
            <person name="Ribolli J."/>
            <person name="de Almeida F.L."/>
            <person name="Desvignes T."/>
            <person name="Postlethwait J.H."/>
            <person name="Bucao C.F."/>
            <person name="Robinson-Rechavi M."/>
            <person name="Bobe J."/>
            <person name="Herpin A."/>
            <person name="Guiguen Y."/>
        </authorList>
    </citation>
    <scope>NUCLEOTIDE SEQUENCE [LARGE SCALE GENOMIC DNA]</scope>
    <source>
        <strain evidence="1">YG-Dec2019</strain>
    </source>
</reference>
<name>A0ACC5WIZ6_PANGG</name>
<dbReference type="EMBL" id="CM040458">
    <property type="protein sequence ID" value="MCI4378625.1"/>
    <property type="molecule type" value="Genomic_DNA"/>
</dbReference>
<keyword evidence="2" id="KW-1185">Reference proteome</keyword>
<organism evidence="1 2">
    <name type="scientific">Pangasianodon gigas</name>
    <name type="common">Mekong giant catfish</name>
    <name type="synonym">Pangasius gigas</name>
    <dbReference type="NCBI Taxonomy" id="30993"/>
    <lineage>
        <taxon>Eukaryota</taxon>
        <taxon>Metazoa</taxon>
        <taxon>Chordata</taxon>
        <taxon>Craniata</taxon>
        <taxon>Vertebrata</taxon>
        <taxon>Euteleostomi</taxon>
        <taxon>Actinopterygii</taxon>
        <taxon>Neopterygii</taxon>
        <taxon>Teleostei</taxon>
        <taxon>Ostariophysi</taxon>
        <taxon>Siluriformes</taxon>
        <taxon>Pangasiidae</taxon>
        <taxon>Pangasianodon</taxon>
    </lineage>
</organism>
<evidence type="ECO:0000313" key="1">
    <source>
        <dbReference type="EMBL" id="MCI4378625.1"/>
    </source>
</evidence>
<sequence>MGRRATESAVRGRAGVYRGGGVVAQAGSIGVGVQERQGAVFTAFFTDHSSSRAEWTKYARRQRRAQNMRIPPHSSRLSVFSAHPVSLSLRAAFRISPLS</sequence>
<dbReference type="Proteomes" id="UP000829447">
    <property type="component" value="Linkage Group LG5"/>
</dbReference>
<proteinExistence type="predicted"/>
<protein>
    <submittedName>
        <fullName evidence="1">Uncharacterized protein</fullName>
    </submittedName>
</protein>
<comment type="caution">
    <text evidence="1">The sequence shown here is derived from an EMBL/GenBank/DDBJ whole genome shotgun (WGS) entry which is preliminary data.</text>
</comment>